<dbReference type="InterPro" id="IPR001932">
    <property type="entry name" value="PPM-type_phosphatase-like_dom"/>
</dbReference>
<reference evidence="7 8" key="2">
    <citation type="journal article" date="2021" name="Curr. Genet.">
        <title>Genetic response to nitrogen starvation in the aggressive Eucalyptus foliar pathogen Teratosphaeria destructans.</title>
        <authorList>
            <person name="Havenga M."/>
            <person name="Wingfield B.D."/>
            <person name="Wingfield M.J."/>
            <person name="Dreyer L.L."/>
            <person name="Roets F."/>
            <person name="Aylward J."/>
        </authorList>
    </citation>
    <scope>NUCLEOTIDE SEQUENCE [LARGE SCALE GENOMIC DNA]</scope>
    <source>
        <strain evidence="7">CMW44962</strain>
    </source>
</reference>
<feature type="compositionally biased region" description="Basic and acidic residues" evidence="5">
    <location>
        <begin position="423"/>
        <end position="441"/>
    </location>
</feature>
<dbReference type="PANTHER" id="PTHR13832">
    <property type="entry name" value="PROTEIN PHOSPHATASE 2C"/>
    <property type="match status" value="1"/>
</dbReference>
<evidence type="ECO:0000256" key="4">
    <source>
        <dbReference type="RuleBase" id="RU003465"/>
    </source>
</evidence>
<sequence>MPAFAPRQPRSHVGRPTAVGAAGPAGVTGVESETGDPQVFYFGVFDGHGGAECSEFLRERLHGYVEEAALLFGMESSLKGGPTSGADDVDAQGGVMGEQDAEDLQRSLVDMWKETVGGYFKRFKPEHFPALANRASDAPSPPNNSSIEAVLTYAFLKADLDFTIAQATKHKAGPDHSHASSLDDPVLSDRPLNNDDMLFHPDRPASQNLRRKRPSASPDLRAPIGGSRRFQGGSTASITLISTPTATPFWHPASPSTLVTAHVGDTRVLLCRTSDGKAVPLTTNHHPDAPIEEARLRRYAATFVTDSFGEARMGGLANTRAFGDISSKRVGVSAEPQVTTTQIAPAEYSFLVLMSDGVSGHLTDQEIVDVVKDAKTPAQASDDVTKFAVDVAPESADNAACLVVRLGGWERRSEGGGGSLGTKEQRDFRREDAMDPRSRRQ</sequence>
<evidence type="ECO:0000256" key="1">
    <source>
        <dbReference type="ARBA" id="ARBA00022723"/>
    </source>
</evidence>
<dbReference type="AlphaFoldDB" id="A0A9W7T285"/>
<comment type="caution">
    <text evidence="7">The sequence shown here is derived from an EMBL/GenBank/DDBJ whole genome shotgun (WGS) entry which is preliminary data.</text>
</comment>
<accession>A0A9W7T285</accession>
<dbReference type="SMART" id="SM00332">
    <property type="entry name" value="PP2Cc"/>
    <property type="match status" value="1"/>
</dbReference>
<dbReference type="SUPFAM" id="SSF81606">
    <property type="entry name" value="PP2C-like"/>
    <property type="match status" value="1"/>
</dbReference>
<dbReference type="PANTHER" id="PTHR13832:SF589">
    <property type="entry name" value="[PYRUVATE DEHYDROGENASE [ACETYL-TRANSFERRING]]-PHOSPHATASE 2, MITOCHONDRIAL"/>
    <property type="match status" value="1"/>
</dbReference>
<organism evidence="7 8">
    <name type="scientific">Teratosphaeria destructans</name>
    <dbReference type="NCBI Taxonomy" id="418781"/>
    <lineage>
        <taxon>Eukaryota</taxon>
        <taxon>Fungi</taxon>
        <taxon>Dikarya</taxon>
        <taxon>Ascomycota</taxon>
        <taxon>Pezizomycotina</taxon>
        <taxon>Dothideomycetes</taxon>
        <taxon>Dothideomycetidae</taxon>
        <taxon>Mycosphaerellales</taxon>
        <taxon>Teratosphaeriaceae</taxon>
        <taxon>Teratosphaeria</taxon>
    </lineage>
</organism>
<dbReference type="InterPro" id="IPR036457">
    <property type="entry name" value="PPM-type-like_dom_sf"/>
</dbReference>
<dbReference type="CDD" id="cd00143">
    <property type="entry name" value="PP2Cc"/>
    <property type="match status" value="1"/>
</dbReference>
<feature type="region of interest" description="Disordered" evidence="5">
    <location>
        <begin position="1"/>
        <end position="30"/>
    </location>
</feature>
<proteinExistence type="inferred from homology"/>
<dbReference type="InterPro" id="IPR015655">
    <property type="entry name" value="PP2C"/>
</dbReference>
<protein>
    <submittedName>
        <fullName evidence="7">Protein phosphatase 2C homolog-like protein 4</fullName>
    </submittedName>
</protein>
<evidence type="ECO:0000256" key="5">
    <source>
        <dbReference type="SAM" id="MobiDB-lite"/>
    </source>
</evidence>
<dbReference type="Gene3D" id="3.60.40.10">
    <property type="entry name" value="PPM-type phosphatase domain"/>
    <property type="match status" value="1"/>
</dbReference>
<gene>
    <name evidence="7" type="ORF">Tdes44962_MAKER10468</name>
</gene>
<evidence type="ECO:0000259" key="6">
    <source>
        <dbReference type="PROSITE" id="PS51746"/>
    </source>
</evidence>
<keyword evidence="2 4" id="KW-0378">Hydrolase</keyword>
<dbReference type="InterPro" id="IPR000222">
    <property type="entry name" value="PP2C_BS"/>
</dbReference>
<keyword evidence="1" id="KW-0479">Metal-binding</keyword>
<feature type="region of interest" description="Disordered" evidence="5">
    <location>
        <begin position="171"/>
        <end position="233"/>
    </location>
</feature>
<dbReference type="Pfam" id="PF00481">
    <property type="entry name" value="PP2C"/>
    <property type="match status" value="1"/>
</dbReference>
<keyword evidence="3 4" id="KW-0904">Protein phosphatase</keyword>
<reference evidence="7 8" key="1">
    <citation type="journal article" date="2018" name="IMA Fungus">
        <title>IMA Genome-F 10: Nine draft genome sequences of Claviceps purpurea s.lat., including C. arundinis, C. humidiphila, and C. cf. spartinae, pseudomolecules for the pitch canker pathogen Fusarium circinatum, draft genome of Davidsoniella eucalypti, Grosmannia galeiformis, Quambalaria eucalypti, and Teratosphaeria destructans.</title>
        <authorList>
            <person name="Wingfield B.D."/>
            <person name="Liu M."/>
            <person name="Nguyen H.D."/>
            <person name="Lane F.A."/>
            <person name="Morgan S.W."/>
            <person name="De Vos L."/>
            <person name="Wilken P.M."/>
            <person name="Duong T.A."/>
            <person name="Aylward J."/>
            <person name="Coetzee M.P."/>
            <person name="Dadej K."/>
            <person name="De Beer Z.W."/>
            <person name="Findlay W."/>
            <person name="Havenga M."/>
            <person name="Kolarik M."/>
            <person name="Menzies J.G."/>
            <person name="Naidoo K."/>
            <person name="Pochopski O."/>
            <person name="Shoukouhi P."/>
            <person name="Santana Q.C."/>
            <person name="Seifert K.A."/>
            <person name="Soal N."/>
            <person name="Steenkamp E.T."/>
            <person name="Tatham C.T."/>
            <person name="van der Nest M.A."/>
            <person name="Wingfield M.J."/>
        </authorList>
    </citation>
    <scope>NUCLEOTIDE SEQUENCE [LARGE SCALE GENOMIC DNA]</scope>
    <source>
        <strain evidence="7">CMW44962</strain>
    </source>
</reference>
<dbReference type="Proteomes" id="UP001138500">
    <property type="component" value="Unassembled WGS sequence"/>
</dbReference>
<comment type="similarity">
    <text evidence="4">Belongs to the PP2C family.</text>
</comment>
<feature type="compositionally biased region" description="Low complexity" evidence="5">
    <location>
        <begin position="14"/>
        <end position="30"/>
    </location>
</feature>
<feature type="domain" description="PPM-type phosphatase" evidence="6">
    <location>
        <begin position="18"/>
        <end position="406"/>
    </location>
</feature>
<evidence type="ECO:0000256" key="3">
    <source>
        <dbReference type="ARBA" id="ARBA00022912"/>
    </source>
</evidence>
<keyword evidence="8" id="KW-1185">Reference proteome</keyword>
<evidence type="ECO:0000256" key="2">
    <source>
        <dbReference type="ARBA" id="ARBA00022801"/>
    </source>
</evidence>
<evidence type="ECO:0000313" key="7">
    <source>
        <dbReference type="EMBL" id="KAH9845606.1"/>
    </source>
</evidence>
<evidence type="ECO:0000313" key="8">
    <source>
        <dbReference type="Proteomes" id="UP001138500"/>
    </source>
</evidence>
<dbReference type="GO" id="GO:0004722">
    <property type="term" value="F:protein serine/threonine phosphatase activity"/>
    <property type="evidence" value="ECO:0007669"/>
    <property type="project" value="InterPro"/>
</dbReference>
<feature type="region of interest" description="Disordered" evidence="5">
    <location>
        <begin position="410"/>
        <end position="441"/>
    </location>
</feature>
<dbReference type="OrthoDB" id="416093at2759"/>
<dbReference type="EMBL" id="RIBY02000017">
    <property type="protein sequence ID" value="KAH9845606.1"/>
    <property type="molecule type" value="Genomic_DNA"/>
</dbReference>
<dbReference type="PROSITE" id="PS51746">
    <property type="entry name" value="PPM_2"/>
    <property type="match status" value="1"/>
</dbReference>
<name>A0A9W7T285_9PEZI</name>
<dbReference type="GO" id="GO:0046872">
    <property type="term" value="F:metal ion binding"/>
    <property type="evidence" value="ECO:0007669"/>
    <property type="project" value="UniProtKB-KW"/>
</dbReference>
<dbReference type="PROSITE" id="PS01032">
    <property type="entry name" value="PPM_1"/>
    <property type="match status" value="1"/>
</dbReference>